<evidence type="ECO:0000313" key="1">
    <source>
        <dbReference type="EMBL" id="CAB3999374.1"/>
    </source>
</evidence>
<keyword evidence="2" id="KW-1185">Reference proteome</keyword>
<name>A0A6S7H408_PARCT</name>
<protein>
    <submittedName>
        <fullName evidence="1">Uncharacterized protein</fullName>
    </submittedName>
</protein>
<dbReference type="PANTHER" id="PTHR46704">
    <property type="entry name" value="CXC DOMAIN-CONTAINING PROTEIN-RELATED"/>
    <property type="match status" value="1"/>
</dbReference>
<reference evidence="1" key="1">
    <citation type="submission" date="2020-04" db="EMBL/GenBank/DDBJ databases">
        <authorList>
            <person name="Alioto T."/>
            <person name="Alioto T."/>
            <person name="Gomez Garrido J."/>
        </authorList>
    </citation>
    <scope>NUCLEOTIDE SEQUENCE</scope>
    <source>
        <strain evidence="1">A484AB</strain>
    </source>
</reference>
<dbReference type="Proteomes" id="UP001152795">
    <property type="component" value="Unassembled WGS sequence"/>
</dbReference>
<proteinExistence type="predicted"/>
<dbReference type="PANTHER" id="PTHR46704:SF1">
    <property type="entry name" value="TELOMERE LENGTH REGULATION PROTEIN TEL2 HOMOLOG"/>
    <property type="match status" value="1"/>
</dbReference>
<evidence type="ECO:0000313" key="2">
    <source>
        <dbReference type="Proteomes" id="UP001152795"/>
    </source>
</evidence>
<accession>A0A6S7H408</accession>
<dbReference type="AlphaFoldDB" id="A0A6S7H408"/>
<comment type="caution">
    <text evidence="1">The sequence shown here is derived from an EMBL/GenBank/DDBJ whole genome shotgun (WGS) entry which is preliminary data.</text>
</comment>
<organism evidence="1 2">
    <name type="scientific">Paramuricea clavata</name>
    <name type="common">Red gorgonian</name>
    <name type="synonym">Violescent sea-whip</name>
    <dbReference type="NCBI Taxonomy" id="317549"/>
    <lineage>
        <taxon>Eukaryota</taxon>
        <taxon>Metazoa</taxon>
        <taxon>Cnidaria</taxon>
        <taxon>Anthozoa</taxon>
        <taxon>Octocorallia</taxon>
        <taxon>Malacalcyonacea</taxon>
        <taxon>Plexauridae</taxon>
        <taxon>Paramuricea</taxon>
    </lineage>
</organism>
<dbReference type="EMBL" id="CACRXK020003574">
    <property type="protein sequence ID" value="CAB3999374.1"/>
    <property type="molecule type" value="Genomic_DNA"/>
</dbReference>
<sequence>FVGKKEDFLSNVENKQAMIGLIAKCLKQKGCHVILAEGDADVDIVKAAVSMSGYKSTTLIGEDTDLLILLLYHATLKDSHEIYFRSDKTGDKTKQYVYNINVLKQILGDDLCTDLLFVHAFTGCDTTSRIFGIGKKSVFQKIIKGESVFRTCSKIFCSPDKDRDTVESAGCKAMVLLFNGNQNESLATLKYNSLCKKVSRAKTFVTPERLPPTASATRFHSLRTHYQVMVWMGISEDMVSNDWGFKVQVDKLIPIMMDKDHAPEVLLKMIHCNCSTGCNTLRCTCKKHGLDCTSACGPCQEGNCDNMTLGPILDEDDDEEQ</sequence>
<feature type="non-terminal residue" evidence="1">
    <location>
        <position position="1"/>
    </location>
</feature>
<gene>
    <name evidence="1" type="ORF">PACLA_8A068615</name>
</gene>
<dbReference type="OrthoDB" id="5958007at2759"/>